<name>A0A8I6SJ17_CIMLE</name>
<dbReference type="Proteomes" id="UP000494040">
    <property type="component" value="Unassembled WGS sequence"/>
</dbReference>
<gene>
    <name evidence="2" type="primary">106670563</name>
</gene>
<dbReference type="OrthoDB" id="6049566at2759"/>
<keyword evidence="3" id="KW-1185">Reference proteome</keyword>
<sequence>MEPGHLSPSQSLADSRSRRVRPAHYRALTPPLPSRVPIVRHIPFHPQCVTKQNKTSGLRELFIVVTCVLLLPCGGMSAPYKPPEKPIWVDPCGGHTSVSVEQGDSSQASDQTLLEGIIITAKNALSYASSLSHQYVKNKFNSDLNSHHDTWKHERYHWLPNIPKGLGEKTPDHHLSALAEKRLDWYLVESYRYLQTVAVGLEQIHQDMVRFNEEFSPEFLNMQYKLKQVLCEVHIAISEKMPELKIDDVDRSVMSPDLRKANSDSSFRWIRDWLIYREFMNCLEYVIEVCEFFKSV</sequence>
<proteinExistence type="predicted"/>
<reference evidence="2" key="1">
    <citation type="submission" date="2022-01" db="UniProtKB">
        <authorList>
            <consortium name="EnsemblMetazoa"/>
        </authorList>
    </citation>
    <scope>IDENTIFICATION</scope>
</reference>
<feature type="region of interest" description="Disordered" evidence="1">
    <location>
        <begin position="1"/>
        <end position="20"/>
    </location>
</feature>
<dbReference type="AlphaFoldDB" id="A0A8I6SJ17"/>
<organism evidence="2 3">
    <name type="scientific">Cimex lectularius</name>
    <name type="common">Bed bug</name>
    <name type="synonym">Acanthia lectularia</name>
    <dbReference type="NCBI Taxonomy" id="79782"/>
    <lineage>
        <taxon>Eukaryota</taxon>
        <taxon>Metazoa</taxon>
        <taxon>Ecdysozoa</taxon>
        <taxon>Arthropoda</taxon>
        <taxon>Hexapoda</taxon>
        <taxon>Insecta</taxon>
        <taxon>Pterygota</taxon>
        <taxon>Neoptera</taxon>
        <taxon>Paraneoptera</taxon>
        <taxon>Hemiptera</taxon>
        <taxon>Heteroptera</taxon>
        <taxon>Panheteroptera</taxon>
        <taxon>Cimicomorpha</taxon>
        <taxon>Cimicidae</taxon>
        <taxon>Cimex</taxon>
    </lineage>
</organism>
<accession>A0A8I6SJ17</accession>
<protein>
    <submittedName>
        <fullName evidence="2">Uncharacterized protein</fullName>
    </submittedName>
</protein>
<evidence type="ECO:0000313" key="2">
    <source>
        <dbReference type="EnsemblMetazoa" id="XP_024084173.1"/>
    </source>
</evidence>
<evidence type="ECO:0000313" key="3">
    <source>
        <dbReference type="Proteomes" id="UP000494040"/>
    </source>
</evidence>
<dbReference type="EnsemblMetazoa" id="XM_024228405.1">
    <property type="protein sequence ID" value="XP_024084173.1"/>
    <property type="gene ID" value="LOC106670563"/>
</dbReference>
<evidence type="ECO:0000256" key="1">
    <source>
        <dbReference type="SAM" id="MobiDB-lite"/>
    </source>
</evidence>
<dbReference type="OMA" id="PKWVNPC"/>